<dbReference type="Proteomes" id="UP000468668">
    <property type="component" value="Unassembled WGS sequence"/>
</dbReference>
<dbReference type="Gene3D" id="2.40.40.20">
    <property type="match status" value="1"/>
</dbReference>
<evidence type="ECO:0000256" key="3">
    <source>
        <dbReference type="ARBA" id="ARBA00023004"/>
    </source>
</evidence>
<dbReference type="InterPro" id="IPR006656">
    <property type="entry name" value="Mopterin_OxRdtase"/>
</dbReference>
<keyword evidence="8" id="KW-1185">Reference proteome</keyword>
<dbReference type="OrthoDB" id="7376058at2"/>
<feature type="region of interest" description="Disordered" evidence="5">
    <location>
        <begin position="751"/>
        <end position="776"/>
    </location>
</feature>
<evidence type="ECO:0000256" key="1">
    <source>
        <dbReference type="ARBA" id="ARBA00010312"/>
    </source>
</evidence>
<dbReference type="Pfam" id="PF00384">
    <property type="entry name" value="Molybdopterin"/>
    <property type="match status" value="1"/>
</dbReference>
<dbReference type="InterPro" id="IPR050612">
    <property type="entry name" value="Prok_Mopterin_Oxidored"/>
</dbReference>
<dbReference type="EMBL" id="WAJR01000001">
    <property type="protein sequence ID" value="KAB1643024.1"/>
    <property type="molecule type" value="Genomic_DNA"/>
</dbReference>
<dbReference type="SMR" id="A0A6N6NPL0"/>
<feature type="domain" description="4Fe-4S Mo/W bis-MGD-type" evidence="6">
    <location>
        <begin position="19"/>
        <end position="77"/>
    </location>
</feature>
<dbReference type="SMART" id="SM00926">
    <property type="entry name" value="Molybdop_Fe4S4"/>
    <property type="match status" value="1"/>
</dbReference>
<keyword evidence="2" id="KW-0479">Metal-binding</keyword>
<dbReference type="AlphaFoldDB" id="A0A6N6NPL0"/>
<dbReference type="SUPFAM" id="SSF50692">
    <property type="entry name" value="ADC-like"/>
    <property type="match status" value="1"/>
</dbReference>
<evidence type="ECO:0000256" key="5">
    <source>
        <dbReference type="SAM" id="MobiDB-lite"/>
    </source>
</evidence>
<dbReference type="PANTHER" id="PTHR43742">
    <property type="entry name" value="TRIMETHYLAMINE-N-OXIDE REDUCTASE"/>
    <property type="match status" value="1"/>
</dbReference>
<dbReference type="InterPro" id="IPR006963">
    <property type="entry name" value="Mopterin_OxRdtase_4Fe-4S_dom"/>
</dbReference>
<dbReference type="GO" id="GO:0016491">
    <property type="term" value="F:oxidoreductase activity"/>
    <property type="evidence" value="ECO:0007669"/>
    <property type="project" value="InterPro"/>
</dbReference>
<proteinExistence type="inferred from homology"/>
<dbReference type="PANTHER" id="PTHR43742:SF6">
    <property type="entry name" value="OXIDOREDUCTASE YYAE-RELATED"/>
    <property type="match status" value="1"/>
</dbReference>
<dbReference type="Gene3D" id="3.40.228.10">
    <property type="entry name" value="Dimethylsulfoxide Reductase, domain 2"/>
    <property type="match status" value="1"/>
</dbReference>
<dbReference type="InterPro" id="IPR009010">
    <property type="entry name" value="Asp_de-COase-like_dom_sf"/>
</dbReference>
<evidence type="ECO:0000256" key="4">
    <source>
        <dbReference type="ARBA" id="ARBA00023014"/>
    </source>
</evidence>
<comment type="caution">
    <text evidence="7">The sequence shown here is derived from an EMBL/GenBank/DDBJ whole genome shotgun (WGS) entry which is preliminary data.</text>
</comment>
<protein>
    <submittedName>
        <fullName evidence="7">Molybdopterin-dependent oxidoreductase</fullName>
    </submittedName>
</protein>
<evidence type="ECO:0000313" key="8">
    <source>
        <dbReference type="Proteomes" id="UP000468668"/>
    </source>
</evidence>
<reference evidence="7 8" key="1">
    <citation type="submission" date="2019-09" db="EMBL/GenBank/DDBJ databases">
        <title>Whole genome shotgun sequencing (WGS) of Ellagibacter isourolithinifaciens DSM 104140(T) and Adlercreutzia muris DSM 29508(T).</title>
        <authorList>
            <person name="Stoll D.A."/>
            <person name="Danylec N."/>
            <person name="Huch M."/>
        </authorList>
    </citation>
    <scope>NUCLEOTIDE SEQUENCE [LARGE SCALE GENOMIC DNA]</scope>
    <source>
        <strain evidence="7 8">DSM 104140</strain>
    </source>
</reference>
<evidence type="ECO:0000313" key="7">
    <source>
        <dbReference type="EMBL" id="KAB1643024.1"/>
    </source>
</evidence>
<sequence>MYTGGDVPWQWEEDGMICTRSAAWSAPGCHDGCGVIVYTDKETGKFIKVEGDEENPYYQGRLCMRCLDVAEAIYHPDRLLHPMKRDPKFRGKADKWERITWEEAYDMIDEKFTKIRDEYGGKAIIFASGTGRVTPPINARLGYALGSIQYSYFHSGNACYVPRVAAANTIQGCYTCPDFSMQFPDRYDNPEWVAPKNIFVWGNNPLIANADGNLGHWVVDCMKRGSKLIVVDPRLTWLAAKADLWLQIRPGTDSMLALSMGKYIMENGLYDHEFVEKWCYGFEEYEKACEPYNLDWASEVTWLDKEDIIAAAKYMSEKPTAVQWGLAIDMNLQCVTASQALCNLWCITGQIDIPGGMITVHDPYNTEVWLPPDPREVFTPEQEKERIGSNYEMITNSGMVQCQADSMIDQLVTGRPFKIRAAWIQSTNPLACCAQDPEPRVEKGLRNCEFVVGVDCFMTPTLMANCDVVLPLCFYPEREGLRSVWYYIQNTNKACEPMGESKDDFQINWELGRRWNKDLWPGETLEEYFSYLIKEAGITYDKSRKLNWIYPEFHYRKFEKGEQRPDGKVGFNTPTGRIELWSTLLASWGQKPLPYFEEPPMSPYSQPELYKEYPLVLTTGARHYESFHSEHRQMSRLRSRLPQPLFEIHPDKAAELGIEDGDWCWIESPIGRCREVAKVTPIVDPRVVQADHGWWFPEADPEDQGEGCFATYARNINVCLPSECGDTGFGNQSKCYLCKVYKCTPEEIPLPEPAQPKDRFAEGSFRNSTLEAEMED</sequence>
<evidence type="ECO:0000259" key="6">
    <source>
        <dbReference type="PROSITE" id="PS51669"/>
    </source>
</evidence>
<dbReference type="InterPro" id="IPR006657">
    <property type="entry name" value="MoPterin_dinucl-bd_dom"/>
</dbReference>
<dbReference type="PROSITE" id="PS51669">
    <property type="entry name" value="4FE4S_MOW_BIS_MGD"/>
    <property type="match status" value="1"/>
</dbReference>
<gene>
    <name evidence="7" type="ORF">F8C90_00245</name>
</gene>
<dbReference type="CDD" id="cd02781">
    <property type="entry name" value="MopB_CT_Acetylene-hydratase"/>
    <property type="match status" value="1"/>
</dbReference>
<dbReference type="SUPFAM" id="SSF53706">
    <property type="entry name" value="Formate dehydrogenase/DMSO reductase, domains 1-3"/>
    <property type="match status" value="1"/>
</dbReference>
<dbReference type="Gene3D" id="3.40.50.740">
    <property type="match status" value="1"/>
</dbReference>
<dbReference type="Pfam" id="PF01568">
    <property type="entry name" value="Molydop_binding"/>
    <property type="match status" value="1"/>
</dbReference>
<dbReference type="InterPro" id="IPR037949">
    <property type="entry name" value="MopB_CT_Acetylene-hydratase"/>
</dbReference>
<keyword evidence="4" id="KW-0411">Iron-sulfur</keyword>
<dbReference type="GO" id="GO:0051536">
    <property type="term" value="F:iron-sulfur cluster binding"/>
    <property type="evidence" value="ECO:0007669"/>
    <property type="project" value="UniProtKB-KW"/>
</dbReference>
<dbReference type="GO" id="GO:0043546">
    <property type="term" value="F:molybdopterin cofactor binding"/>
    <property type="evidence" value="ECO:0007669"/>
    <property type="project" value="InterPro"/>
</dbReference>
<comment type="similarity">
    <text evidence="1">Belongs to the prokaryotic molybdopterin-containing oxidoreductase family.</text>
</comment>
<evidence type="ECO:0000256" key="2">
    <source>
        <dbReference type="ARBA" id="ARBA00022723"/>
    </source>
</evidence>
<organism evidence="7 8">
    <name type="scientific">Ellagibacter isourolithinifaciens</name>
    <dbReference type="NCBI Taxonomy" id="2137581"/>
    <lineage>
        <taxon>Bacteria</taxon>
        <taxon>Bacillati</taxon>
        <taxon>Actinomycetota</taxon>
        <taxon>Coriobacteriia</taxon>
        <taxon>Eggerthellales</taxon>
        <taxon>Eggerthellaceae</taxon>
        <taxon>Ellagibacter</taxon>
    </lineage>
</organism>
<keyword evidence="3" id="KW-0408">Iron</keyword>
<dbReference type="Pfam" id="PF04879">
    <property type="entry name" value="Molybdop_Fe4S4"/>
    <property type="match status" value="1"/>
</dbReference>
<dbReference type="GO" id="GO:0046872">
    <property type="term" value="F:metal ion binding"/>
    <property type="evidence" value="ECO:0007669"/>
    <property type="project" value="UniProtKB-KW"/>
</dbReference>
<name>A0A6N6NPL0_9ACTN</name>
<dbReference type="Gene3D" id="2.20.25.90">
    <property type="entry name" value="ADC-like domains"/>
    <property type="match status" value="1"/>
</dbReference>
<dbReference type="GO" id="GO:0018818">
    <property type="term" value="F:acetylene hydratase activity"/>
    <property type="evidence" value="ECO:0007669"/>
    <property type="project" value="InterPro"/>
</dbReference>
<accession>A0A6N6NPL0</accession>